<sequence length="102" mass="11564">MQLDLFRFPVVQQWPAWKTAQQTMDALPAAEITVPGQTENGMVLRRRTGSRQRQVQRCVWILSGQDQKAVEVVLASVGVRLNVVEEHPWSVTKPCRQAGPDR</sequence>
<dbReference type="AlphaFoldDB" id="A0A0G8AUV5"/>
<organism evidence="1 2">
    <name type="scientific">Candidatus Synechococcus spongiarum 15L</name>
    <dbReference type="NCBI Taxonomy" id="1608419"/>
    <lineage>
        <taxon>Bacteria</taxon>
        <taxon>Bacillati</taxon>
        <taxon>Cyanobacteriota</taxon>
        <taxon>Cyanophyceae</taxon>
        <taxon>Synechococcales</taxon>
        <taxon>Synechococcaceae</taxon>
        <taxon>Synechococcus</taxon>
    </lineage>
</organism>
<evidence type="ECO:0000313" key="1">
    <source>
        <dbReference type="EMBL" id="KKZ11924.1"/>
    </source>
</evidence>
<dbReference type="PATRIC" id="fig|1608419.3.peg.321"/>
<comment type="caution">
    <text evidence="1">The sequence shown here is derived from an EMBL/GenBank/DDBJ whole genome shotgun (WGS) entry which is preliminary data.</text>
</comment>
<gene>
    <name evidence="1" type="ORF">TQ37_06220</name>
</gene>
<proteinExistence type="predicted"/>
<protein>
    <submittedName>
        <fullName evidence="1">Uncharacterized protein</fullName>
    </submittedName>
</protein>
<dbReference type="EMBL" id="JYFQ01000125">
    <property type="protein sequence ID" value="KKZ11924.1"/>
    <property type="molecule type" value="Genomic_DNA"/>
</dbReference>
<dbReference type="Proteomes" id="UP000035037">
    <property type="component" value="Unassembled WGS sequence"/>
</dbReference>
<evidence type="ECO:0000313" key="2">
    <source>
        <dbReference type="Proteomes" id="UP000035037"/>
    </source>
</evidence>
<accession>A0A0G8AUV5</accession>
<reference evidence="1 2" key="2">
    <citation type="submission" date="2015-05" db="EMBL/GenBank/DDBJ databases">
        <title>Lifestyle Evolution in Cyanobacterial Symbionts of Sponges.</title>
        <authorList>
            <person name="Burgsdorf I."/>
            <person name="Slaby B.M."/>
            <person name="Handley K.M."/>
            <person name="Haber M."/>
            <person name="Blom J."/>
            <person name="Marshall C.W."/>
            <person name="Gilbert J.A."/>
            <person name="Hentschel U."/>
            <person name="Steindler L."/>
        </authorList>
    </citation>
    <scope>NUCLEOTIDE SEQUENCE [LARGE SCALE GENOMIC DNA]</scope>
    <source>
        <strain evidence="1">15L</strain>
    </source>
</reference>
<reference evidence="1 2" key="1">
    <citation type="submission" date="2015-02" db="EMBL/GenBank/DDBJ databases">
        <authorList>
            <person name="Slaby B."/>
            <person name="Hentschel U."/>
        </authorList>
    </citation>
    <scope>NUCLEOTIDE SEQUENCE [LARGE SCALE GENOMIC DNA]</scope>
    <source>
        <strain evidence="1">15L</strain>
    </source>
</reference>
<name>A0A0G8AUV5_9SYNE</name>